<proteinExistence type="predicted"/>
<dbReference type="InterPro" id="IPR009351">
    <property type="entry name" value="AlkZ-like"/>
</dbReference>
<reference evidence="1 2" key="1">
    <citation type="journal article" date="2023" name="Virus Evol.">
        <title>Computational host range prediction-The good, the bad, and the ugly.</title>
        <authorList>
            <person name="Howell A.A."/>
            <person name="Versoza C.J."/>
            <person name="Pfeifer S.P."/>
        </authorList>
    </citation>
    <scope>NUCLEOTIDE SEQUENCE [LARGE SCALE GENOMIC DNA]</scope>
    <source>
        <strain evidence="1 2">1610/1b</strain>
    </source>
</reference>
<accession>A0ABZ2U575</accession>
<dbReference type="Pfam" id="PF06224">
    <property type="entry name" value="AlkZ-like"/>
    <property type="match status" value="1"/>
</dbReference>
<organism evidence="1 2">
    <name type="scientific">Gordonia hydrophobica</name>
    <dbReference type="NCBI Taxonomy" id="40516"/>
    <lineage>
        <taxon>Bacteria</taxon>
        <taxon>Bacillati</taxon>
        <taxon>Actinomycetota</taxon>
        <taxon>Actinomycetes</taxon>
        <taxon>Mycobacteriales</taxon>
        <taxon>Gordoniaceae</taxon>
        <taxon>Gordonia</taxon>
    </lineage>
</organism>
<dbReference type="Proteomes" id="UP001479933">
    <property type="component" value="Chromosome"/>
</dbReference>
<dbReference type="PANTHER" id="PTHR38479">
    <property type="entry name" value="LMO0824 PROTEIN"/>
    <property type="match status" value="1"/>
</dbReference>
<gene>
    <name evidence="1" type="ORF">RVF87_06645</name>
</gene>
<dbReference type="RefSeq" id="WP_066170840.1">
    <property type="nucleotide sequence ID" value="NZ_CP136137.1"/>
</dbReference>
<dbReference type="GO" id="GO:0003677">
    <property type="term" value="F:DNA binding"/>
    <property type="evidence" value="ECO:0007669"/>
    <property type="project" value="UniProtKB-KW"/>
</dbReference>
<evidence type="ECO:0000313" key="2">
    <source>
        <dbReference type="Proteomes" id="UP001479933"/>
    </source>
</evidence>
<sequence>MTPRISLRQWNRTLLHRQHLIERVDDDAIEVIDRCVGLQSQDPQAAFFALESRIDDFDPAELDSLLTDRDVVRMALHRGTVFLMDALDARWMRPIFHPIFDAGVRLHARGLRDATVEQATEVATELFASTDGPVPIADLRASLTARWPHEPPADLVAAVRYALPLVQTPPRGLWRQSGAPSYVLLDDWIGDGEPGVTGDEAVRDLIRMYLRGFGPSTIAGVQLWSGLRGLGPIMRAMEADWELAQFVGPHDETLYDLEGLRPADPDVAVPVRFVAPYDNAVFAKADRIRVADPDVYAQTQTRNGQSPGFVLVDGRLAATWQVRDGAVALTELTDLGAAQRRECEKEAARLSAFAAR</sequence>
<keyword evidence="2" id="KW-1185">Reference proteome</keyword>
<protein>
    <submittedName>
        <fullName evidence="1">Winged helix DNA-binding domain-containing protein</fullName>
    </submittedName>
</protein>
<name>A0ABZ2U575_9ACTN</name>
<evidence type="ECO:0000313" key="1">
    <source>
        <dbReference type="EMBL" id="WYY08732.1"/>
    </source>
</evidence>
<dbReference type="PANTHER" id="PTHR38479:SF2">
    <property type="entry name" value="WINGED HELIX DNA-BINDING DOMAIN-CONTAINING PROTEIN"/>
    <property type="match status" value="1"/>
</dbReference>
<keyword evidence="1" id="KW-0238">DNA-binding</keyword>
<dbReference type="EMBL" id="CP136137">
    <property type="protein sequence ID" value="WYY08732.1"/>
    <property type="molecule type" value="Genomic_DNA"/>
</dbReference>